<dbReference type="InterPro" id="IPR010920">
    <property type="entry name" value="LSM_dom_sf"/>
</dbReference>
<dbReference type="InterPro" id="IPR006685">
    <property type="entry name" value="MscS_channel_2nd"/>
</dbReference>
<comment type="subcellular location">
    <subcellularLocation>
        <location evidence="1">Membrane</location>
    </subcellularLocation>
</comment>
<feature type="transmembrane region" description="Helical" evidence="6">
    <location>
        <begin position="271"/>
        <end position="291"/>
    </location>
</feature>
<dbReference type="PANTHER" id="PTHR30566">
    <property type="entry name" value="YNAI-RELATED MECHANOSENSITIVE ION CHANNEL"/>
    <property type="match status" value="1"/>
</dbReference>
<dbReference type="EMBL" id="CP040710">
    <property type="protein sequence ID" value="QCW99902.1"/>
    <property type="molecule type" value="Genomic_DNA"/>
</dbReference>
<keyword evidence="2 6" id="KW-0812">Transmembrane</keyword>
<dbReference type="AlphaFoldDB" id="A0A5B7SSB5"/>
<dbReference type="PANTHER" id="PTHR30566:SF25">
    <property type="entry name" value="INNER MEMBRANE PROTEIN"/>
    <property type="match status" value="1"/>
</dbReference>
<keyword evidence="10" id="KW-1185">Reference proteome</keyword>
<protein>
    <submittedName>
        <fullName evidence="9">Mechanosensitive ion channel</fullName>
    </submittedName>
</protein>
<dbReference type="KEGG" id="asag:FGM00_07235"/>
<evidence type="ECO:0000256" key="7">
    <source>
        <dbReference type="SAM" id="SignalP"/>
    </source>
</evidence>
<feature type="transmembrane region" description="Helical" evidence="6">
    <location>
        <begin position="303"/>
        <end position="324"/>
    </location>
</feature>
<gene>
    <name evidence="9" type="ORF">FGM00_07235</name>
</gene>
<feature type="chain" id="PRO_5023085907" evidence="7">
    <location>
        <begin position="21"/>
        <end position="583"/>
    </location>
</feature>
<proteinExistence type="predicted"/>
<feature type="signal peptide" evidence="7">
    <location>
        <begin position="1"/>
        <end position="20"/>
    </location>
</feature>
<feature type="transmembrane region" description="Helical" evidence="6">
    <location>
        <begin position="386"/>
        <end position="405"/>
    </location>
</feature>
<evidence type="ECO:0000313" key="9">
    <source>
        <dbReference type="EMBL" id="QCW99902.1"/>
    </source>
</evidence>
<dbReference type="SUPFAM" id="SSF50182">
    <property type="entry name" value="Sm-like ribonucleoproteins"/>
    <property type="match status" value="1"/>
</dbReference>
<evidence type="ECO:0000256" key="5">
    <source>
        <dbReference type="SAM" id="MobiDB-lite"/>
    </source>
</evidence>
<evidence type="ECO:0000256" key="1">
    <source>
        <dbReference type="ARBA" id="ARBA00004370"/>
    </source>
</evidence>
<evidence type="ECO:0000256" key="2">
    <source>
        <dbReference type="ARBA" id="ARBA00022692"/>
    </source>
</evidence>
<dbReference type="GO" id="GO:0008381">
    <property type="term" value="F:mechanosensitive monoatomic ion channel activity"/>
    <property type="evidence" value="ECO:0007669"/>
    <property type="project" value="UniProtKB-ARBA"/>
</dbReference>
<dbReference type="InterPro" id="IPR023408">
    <property type="entry name" value="MscS_beta-dom_sf"/>
</dbReference>
<keyword evidence="3 6" id="KW-1133">Transmembrane helix</keyword>
<name>A0A5B7SSB5_9FLAO</name>
<feature type="transmembrane region" description="Helical" evidence="6">
    <location>
        <begin position="228"/>
        <end position="250"/>
    </location>
</feature>
<organism evidence="9 10">
    <name type="scientific">Aggregatimonas sangjinii</name>
    <dbReference type="NCBI Taxonomy" id="2583587"/>
    <lineage>
        <taxon>Bacteria</taxon>
        <taxon>Pseudomonadati</taxon>
        <taxon>Bacteroidota</taxon>
        <taxon>Flavobacteriia</taxon>
        <taxon>Flavobacteriales</taxon>
        <taxon>Flavobacteriaceae</taxon>
        <taxon>Aggregatimonas</taxon>
    </lineage>
</organism>
<dbReference type="GO" id="GO:0016020">
    <property type="term" value="C:membrane"/>
    <property type="evidence" value="ECO:0007669"/>
    <property type="project" value="UniProtKB-SubCell"/>
</dbReference>
<evidence type="ECO:0000256" key="6">
    <source>
        <dbReference type="SAM" id="Phobius"/>
    </source>
</evidence>
<dbReference type="Proteomes" id="UP000310017">
    <property type="component" value="Chromosome"/>
</dbReference>
<feature type="compositionally biased region" description="Polar residues" evidence="5">
    <location>
        <begin position="37"/>
        <end position="47"/>
    </location>
</feature>
<feature type="domain" description="Mechanosensitive ion channel MscS" evidence="8">
    <location>
        <begin position="407"/>
        <end position="473"/>
    </location>
</feature>
<evidence type="ECO:0000313" key="10">
    <source>
        <dbReference type="Proteomes" id="UP000310017"/>
    </source>
</evidence>
<evidence type="ECO:0000256" key="3">
    <source>
        <dbReference type="ARBA" id="ARBA00022989"/>
    </source>
</evidence>
<evidence type="ECO:0000256" key="4">
    <source>
        <dbReference type="ARBA" id="ARBA00023136"/>
    </source>
</evidence>
<sequence length="583" mass="65676">MKYNLSILIALCVFLLPVHPSIFGQSTDAEKGRFPQENDTVSETGSYPPNPLGKYDEAYYTLDHLNRNIGLPPEKFNFQTPQSTLEHFVKSAKEENYEDAAYALNLNLFPDKLTLEEAGLLAEKFYFVLDKRVAIDWDELPDRPDGQTDVQTSTNQAITGKPRRSIEFGKLKMGVRDAVFRMQRVKLENGGAFWMISPNTVENIESLYEIYGPRKLDRMMPKWSRANVLGVSIWKILGTFLLLIISYVLGKQSSRIVRKLFLKSDKRWMRMVANKMAAPSGLALGVLFFYVTLEYLISFGGPFARIFYTILLVALIGSIAWFVMRLINGLMIYIAETSLGDKTLKEDVESRKLLTYISVARRLVTIIVIAVGLSIISSQFESLEKLGISLLASAGLASIVLGVAAQDTLGNFIAGIQIALTRPARIGDTILIRDKLAVVEDITFTFVVARTWDQKRLVIPCKEVVSSMFENWSMKNTHVIAPIIIYVDYITDIAPIRTKFEALLNASELWDKEHEATIEVIEITEKSMKIRALCSAKNAADAWTLECKLREELMAFIAQMKNGKVLATDRLIETEVDSDFNPS</sequence>
<reference evidence="9 10" key="1">
    <citation type="submission" date="2019-05" db="EMBL/GenBank/DDBJ databases">
        <title>Genome sequencing of F202Z8.</title>
        <authorList>
            <person name="Kwon Y.M."/>
        </authorList>
    </citation>
    <scope>NUCLEOTIDE SEQUENCE [LARGE SCALE GENOMIC DNA]</scope>
    <source>
        <strain evidence="9 10">F202Z8</strain>
    </source>
</reference>
<feature type="region of interest" description="Disordered" evidence="5">
    <location>
        <begin position="27"/>
        <end position="50"/>
    </location>
</feature>
<dbReference type="Pfam" id="PF00924">
    <property type="entry name" value="MS_channel_2nd"/>
    <property type="match status" value="1"/>
</dbReference>
<dbReference type="RefSeq" id="WP_138852252.1">
    <property type="nucleotide sequence ID" value="NZ_CP040710.1"/>
</dbReference>
<dbReference type="Gene3D" id="2.30.30.60">
    <property type="match status" value="1"/>
</dbReference>
<keyword evidence="7" id="KW-0732">Signal</keyword>
<evidence type="ECO:0000259" key="8">
    <source>
        <dbReference type="Pfam" id="PF00924"/>
    </source>
</evidence>
<keyword evidence="4 6" id="KW-0472">Membrane</keyword>
<feature type="transmembrane region" description="Helical" evidence="6">
    <location>
        <begin position="359"/>
        <end position="380"/>
    </location>
</feature>
<dbReference type="Gene3D" id="1.10.287.1260">
    <property type="match status" value="1"/>
</dbReference>
<accession>A0A5B7SSB5</accession>
<dbReference type="OrthoDB" id="9792218at2"/>